<accession>A0A0B7MIS6</accession>
<dbReference type="EMBL" id="CDRZ01000298">
    <property type="protein sequence ID" value="CEO90549.1"/>
    <property type="molecule type" value="Genomic_DNA"/>
</dbReference>
<dbReference type="AlphaFoldDB" id="A0A0B7MIS6"/>
<keyword evidence="2" id="KW-0560">Oxidoreductase</keyword>
<keyword evidence="4" id="KW-1185">Reference proteome</keyword>
<evidence type="ECO:0000256" key="2">
    <source>
        <dbReference type="ARBA" id="ARBA00023002"/>
    </source>
</evidence>
<evidence type="ECO:0000313" key="4">
    <source>
        <dbReference type="Proteomes" id="UP000046155"/>
    </source>
</evidence>
<reference evidence="4" key="1">
    <citation type="submission" date="2015-01" db="EMBL/GenBank/DDBJ databases">
        <authorList>
            <person name="Manzoor Shahid"/>
            <person name="Zubair Saima"/>
        </authorList>
    </citation>
    <scope>NUCLEOTIDE SEQUENCE [LARGE SCALE GENOMIC DNA]</scope>
    <source>
        <strain evidence="4">Sp3</strain>
    </source>
</reference>
<evidence type="ECO:0000313" key="3">
    <source>
        <dbReference type="EMBL" id="CEO90549.1"/>
    </source>
</evidence>
<organism evidence="3 4">
    <name type="scientific">Syntrophaceticus schinkii</name>
    <dbReference type="NCBI Taxonomy" id="499207"/>
    <lineage>
        <taxon>Bacteria</taxon>
        <taxon>Bacillati</taxon>
        <taxon>Bacillota</taxon>
        <taxon>Clostridia</taxon>
        <taxon>Thermoanaerobacterales</taxon>
        <taxon>Thermoanaerobacterales Family III. Incertae Sedis</taxon>
        <taxon>Syntrophaceticus</taxon>
    </lineage>
</organism>
<dbReference type="GO" id="GO:0050485">
    <property type="term" value="F:oxidoreductase activity, acting on X-H and Y-H to form an X-Y bond, with a disulfide as acceptor"/>
    <property type="evidence" value="ECO:0007669"/>
    <property type="project" value="InterPro"/>
</dbReference>
<name>A0A0B7MIS6_9FIRM</name>
<dbReference type="NCBIfam" id="TIGR01918">
    <property type="entry name" value="various_sel_PB"/>
    <property type="match status" value="1"/>
</dbReference>
<gene>
    <name evidence="3" type="ORF">SSCH_960009</name>
</gene>
<sequence length="350" mass="37442">MSGKFKVLYYVNQFFGQVGGEDKAGMPPEYRPEKVGPALGFEGALQGEGEIVGTIICGDNYFNENKEKSLEFLLNTIREVSPDLVAAGPAFNAGRYGVACAELAKAVVEELKIPVVTGMYVENPGVDVCKDKAIVVSTADSAAGMRKALPAMAAIAVKLVKGIELDAPEKEGYIPRGMRKTLFVEKRGSQRAVEMLIARFKGEVFETEMPMPVFDQVDPAPAIKDLSKATIALCTSGGIVPQGNPDGIQSASAQKWGKYDVSGMDGLNASDFYSTHGGYDTAYANENPNRIAPLDILKEFEKAGFIGKVYDWFFTTTGTGTSVSNAQKFGTEIGKILKEAGVDGVILTST</sequence>
<dbReference type="Pfam" id="PF07355">
    <property type="entry name" value="GRDB"/>
    <property type="match status" value="1"/>
</dbReference>
<dbReference type="InterPro" id="IPR010187">
    <property type="entry name" value="Various_sel_PB"/>
</dbReference>
<dbReference type="Proteomes" id="UP000046155">
    <property type="component" value="Unassembled WGS sequence"/>
</dbReference>
<evidence type="ECO:0000256" key="1">
    <source>
        <dbReference type="ARBA" id="ARBA00022933"/>
    </source>
</evidence>
<keyword evidence="1" id="KW-0712">Selenocysteine</keyword>
<proteinExistence type="predicted"/>
<protein>
    <submittedName>
        <fullName evidence="3">Selenoprotein B, glycine/betaine/sarcosine/D-proline reductase family</fullName>
    </submittedName>
</protein>